<dbReference type="Proteomes" id="UP001314170">
    <property type="component" value="Unassembled WGS sequence"/>
</dbReference>
<dbReference type="Pfam" id="PF17830">
    <property type="entry name" value="STI1-HOP_DP"/>
    <property type="match status" value="1"/>
</dbReference>
<dbReference type="GO" id="GO:0046983">
    <property type="term" value="F:protein dimerization activity"/>
    <property type="evidence" value="ECO:0007669"/>
    <property type="project" value="InterPro"/>
</dbReference>
<evidence type="ECO:0000256" key="3">
    <source>
        <dbReference type="PROSITE-ProRule" id="PRU00339"/>
    </source>
</evidence>
<dbReference type="Pfam" id="PF14368">
    <property type="entry name" value="LTP_2"/>
    <property type="match status" value="1"/>
</dbReference>
<dbReference type="EMBL" id="CAWUPB010001197">
    <property type="protein sequence ID" value="CAK7355787.1"/>
    <property type="molecule type" value="Genomic_DNA"/>
</dbReference>
<dbReference type="AlphaFoldDB" id="A0AAV1SPM6"/>
<feature type="compositionally biased region" description="Basic and acidic residues" evidence="4">
    <location>
        <begin position="423"/>
        <end position="435"/>
    </location>
</feature>
<dbReference type="Gene3D" id="1.25.40.10">
    <property type="entry name" value="Tetratricopeptide repeat domain"/>
    <property type="match status" value="1"/>
</dbReference>
<dbReference type="Pfam" id="PF14559">
    <property type="entry name" value="TPR_19"/>
    <property type="match status" value="1"/>
</dbReference>
<dbReference type="PANTHER" id="PTHR45883">
    <property type="entry name" value="HSC70-INTERACTING PROTEIN"/>
    <property type="match status" value="1"/>
</dbReference>
<reference evidence="6 7" key="1">
    <citation type="submission" date="2024-01" db="EMBL/GenBank/DDBJ databases">
        <authorList>
            <person name="Waweru B."/>
        </authorList>
    </citation>
    <scope>NUCLEOTIDE SEQUENCE [LARGE SCALE GENOMIC DNA]</scope>
</reference>
<feature type="domain" description="STI1" evidence="5">
    <location>
        <begin position="520"/>
        <end position="559"/>
    </location>
</feature>
<dbReference type="SMART" id="SM00028">
    <property type="entry name" value="TPR"/>
    <property type="match status" value="3"/>
</dbReference>
<evidence type="ECO:0000256" key="4">
    <source>
        <dbReference type="SAM" id="MobiDB-lite"/>
    </source>
</evidence>
<feature type="region of interest" description="Disordered" evidence="4">
    <location>
        <begin position="216"/>
        <end position="258"/>
    </location>
</feature>
<dbReference type="InterPro" id="IPR036312">
    <property type="entry name" value="Bifun_inhib/LTP/seed_sf"/>
</dbReference>
<dbReference type="Gene3D" id="6.10.250.3420">
    <property type="match status" value="1"/>
</dbReference>
<feature type="region of interest" description="Disordered" evidence="4">
    <location>
        <begin position="423"/>
        <end position="506"/>
    </location>
</feature>
<feature type="repeat" description="TPR" evidence="3">
    <location>
        <begin position="295"/>
        <end position="328"/>
    </location>
</feature>
<dbReference type="FunFam" id="6.10.250.3420:FF:000001">
    <property type="entry name" value="Hsc70-interacting protein-like protein"/>
    <property type="match status" value="1"/>
</dbReference>
<comment type="caution">
    <text evidence="6">The sequence shown here is derived from an EMBL/GenBank/DDBJ whole genome shotgun (WGS) entry which is preliminary data.</text>
</comment>
<dbReference type="CDD" id="cd14438">
    <property type="entry name" value="Hip_N"/>
    <property type="match status" value="1"/>
</dbReference>
<keyword evidence="1" id="KW-0677">Repeat</keyword>
<dbReference type="InterPro" id="IPR016140">
    <property type="entry name" value="Bifunc_inhib/LTP/seed_store"/>
</dbReference>
<evidence type="ECO:0000313" key="7">
    <source>
        <dbReference type="Proteomes" id="UP001314170"/>
    </source>
</evidence>
<accession>A0AAV1SPM6</accession>
<dbReference type="Gene3D" id="1.10.110.10">
    <property type="entry name" value="Plant lipid-transfer and hydrophobic proteins"/>
    <property type="match status" value="1"/>
</dbReference>
<gene>
    <name evidence="6" type="ORF">DCAF_LOCUS26048</name>
</gene>
<dbReference type="InterPro" id="IPR011990">
    <property type="entry name" value="TPR-like_helical_dom_sf"/>
</dbReference>
<dbReference type="InterPro" id="IPR019734">
    <property type="entry name" value="TPR_rpt"/>
</dbReference>
<keyword evidence="7" id="KW-1185">Reference proteome</keyword>
<evidence type="ECO:0000256" key="1">
    <source>
        <dbReference type="ARBA" id="ARBA00022737"/>
    </source>
</evidence>
<dbReference type="InterPro" id="IPR034649">
    <property type="entry name" value="Hip_N"/>
</dbReference>
<sequence length="570" mass="61960">MTTLTEAQDTSTSCASKLAPCQPYLSTTTTPPGSCCNPIKEAVAKELPCLCKIYSDPNLLQGLGINVTQAVMLSQRCGVPTDLSSCNGIVDSVFDFSSIANCSRSTQPRITSVVTDEPWLIAEFPSSIISRGFFRQGKSGRKDMTRLTIGTLEKRINLKSSTVNSLPKIKIKMMDATKLSELKQFIEQCKSNPSILADPSLSFFRDYLESLGAKLPASAHKDHDSKSKSYVAEESDEEMEEKEESQVEPQVEEEEDEIIESDVELDGEIVEPDNDPPQKMGDPTVEVTEESRDASQEAKAKAIEAISEGKLEEAIEHLTEAISLNPTSAIMYATRATVYIKMKKPNAAVRDANAALEINPDSAKGYKSRGMARAMLGQWEDAAKDLHLASKLDYDEEISAVLKKVEPNAHRIEEHRRKYERLHKEREDRKAERERQRRRAKAQAEYEKAKKQEQSSSSRKPGGVPGGFPGGMPGGFSGGMPGGMPGGFPGATPGGMPGGFPGGMPGGMPGNVDFSKILNDPELMAAFSDPEIMAALQDVMKNPANLAKHQANPKVAPIIAKMMGKFAGAQ</sequence>
<proteinExistence type="predicted"/>
<evidence type="ECO:0000256" key="2">
    <source>
        <dbReference type="ARBA" id="ARBA00022803"/>
    </source>
</evidence>
<dbReference type="GO" id="GO:0030544">
    <property type="term" value="F:Hsp70 protein binding"/>
    <property type="evidence" value="ECO:0007669"/>
    <property type="project" value="TreeGrafter"/>
</dbReference>
<dbReference type="InterPro" id="IPR006636">
    <property type="entry name" value="STI1_HS-bd"/>
</dbReference>
<dbReference type="FunFam" id="1.25.40.10:FF:000112">
    <property type="entry name" value="FAM10 family protein"/>
    <property type="match status" value="1"/>
</dbReference>
<dbReference type="SUPFAM" id="SSF48452">
    <property type="entry name" value="TPR-like"/>
    <property type="match status" value="1"/>
</dbReference>
<feature type="repeat" description="TPR" evidence="3">
    <location>
        <begin position="329"/>
        <end position="362"/>
    </location>
</feature>
<dbReference type="CDD" id="cd00010">
    <property type="entry name" value="AAI_LTSS"/>
    <property type="match status" value="1"/>
</dbReference>
<dbReference type="PANTHER" id="PTHR45883:SF2">
    <property type="entry name" value="HSC70-INTERACTING PROTEIN"/>
    <property type="match status" value="1"/>
</dbReference>
<dbReference type="SUPFAM" id="SSF47699">
    <property type="entry name" value="Bifunctional inhibitor/lipid-transfer protein/seed storage 2S albumin"/>
    <property type="match status" value="1"/>
</dbReference>
<evidence type="ECO:0000313" key="6">
    <source>
        <dbReference type="EMBL" id="CAK7355787.1"/>
    </source>
</evidence>
<keyword evidence="2 3" id="KW-0802">TPR repeat</keyword>
<feature type="compositionally biased region" description="Acidic residues" evidence="4">
    <location>
        <begin position="233"/>
        <end position="243"/>
    </location>
</feature>
<dbReference type="Pfam" id="PF18253">
    <property type="entry name" value="HipN"/>
    <property type="match status" value="1"/>
</dbReference>
<dbReference type="Gene3D" id="1.10.260.100">
    <property type="match status" value="1"/>
</dbReference>
<dbReference type="GO" id="GO:0000118">
    <property type="term" value="C:histone deacetylase complex"/>
    <property type="evidence" value="ECO:0007669"/>
    <property type="project" value="TreeGrafter"/>
</dbReference>
<dbReference type="PROSITE" id="PS50005">
    <property type="entry name" value="TPR"/>
    <property type="match status" value="2"/>
</dbReference>
<dbReference type="InterPro" id="IPR041243">
    <property type="entry name" value="STI1/HOP_DP"/>
</dbReference>
<organism evidence="6 7">
    <name type="scientific">Dovyalis caffra</name>
    <dbReference type="NCBI Taxonomy" id="77055"/>
    <lineage>
        <taxon>Eukaryota</taxon>
        <taxon>Viridiplantae</taxon>
        <taxon>Streptophyta</taxon>
        <taxon>Embryophyta</taxon>
        <taxon>Tracheophyta</taxon>
        <taxon>Spermatophyta</taxon>
        <taxon>Magnoliopsida</taxon>
        <taxon>eudicotyledons</taxon>
        <taxon>Gunneridae</taxon>
        <taxon>Pentapetalae</taxon>
        <taxon>rosids</taxon>
        <taxon>fabids</taxon>
        <taxon>Malpighiales</taxon>
        <taxon>Salicaceae</taxon>
        <taxon>Flacourtieae</taxon>
        <taxon>Dovyalis</taxon>
    </lineage>
</organism>
<feature type="compositionally biased region" description="Basic and acidic residues" evidence="4">
    <location>
        <begin position="442"/>
        <end position="453"/>
    </location>
</feature>
<dbReference type="SMART" id="SM00727">
    <property type="entry name" value="STI1"/>
    <property type="match status" value="1"/>
</dbReference>
<feature type="compositionally biased region" description="Gly residues" evidence="4">
    <location>
        <begin position="463"/>
        <end position="506"/>
    </location>
</feature>
<evidence type="ECO:0000259" key="5">
    <source>
        <dbReference type="SMART" id="SM00727"/>
    </source>
</evidence>
<name>A0AAV1SPM6_9ROSI</name>
<protein>
    <recommendedName>
        <fullName evidence="5">STI1 domain-containing protein</fullName>
    </recommendedName>
</protein>